<dbReference type="AlphaFoldDB" id="A0A6P1MKD1"/>
<name>A0A6P1MKD1_9FIRM</name>
<feature type="domain" description="SLH" evidence="3">
    <location>
        <begin position="26"/>
        <end position="87"/>
    </location>
</feature>
<evidence type="ECO:0000256" key="2">
    <source>
        <dbReference type="SAM" id="SignalP"/>
    </source>
</evidence>
<dbReference type="KEGG" id="amic:Ami3637_06495"/>
<feature type="domain" description="SLH" evidence="3">
    <location>
        <begin position="152"/>
        <end position="215"/>
    </location>
</feature>
<keyword evidence="1" id="KW-0677">Repeat</keyword>
<evidence type="ECO:0000313" key="5">
    <source>
        <dbReference type="Proteomes" id="UP000463883"/>
    </source>
</evidence>
<keyword evidence="5" id="KW-1185">Reference proteome</keyword>
<dbReference type="RefSeq" id="WP_162361866.1">
    <property type="nucleotide sequence ID" value="NZ_CP047591.1"/>
</dbReference>
<feature type="signal peptide" evidence="2">
    <location>
        <begin position="1"/>
        <end position="26"/>
    </location>
</feature>
<dbReference type="EMBL" id="CP047591">
    <property type="protein sequence ID" value="QHI72096.1"/>
    <property type="molecule type" value="Genomic_DNA"/>
</dbReference>
<protein>
    <recommendedName>
        <fullName evidence="3">SLH domain-containing protein</fullName>
    </recommendedName>
</protein>
<dbReference type="PANTHER" id="PTHR43308">
    <property type="entry name" value="OUTER MEMBRANE PROTEIN ALPHA-RELATED"/>
    <property type="match status" value="1"/>
</dbReference>
<feature type="chain" id="PRO_5039541807" description="SLH domain-containing protein" evidence="2">
    <location>
        <begin position="27"/>
        <end position="793"/>
    </location>
</feature>
<dbReference type="InterPro" id="IPR051465">
    <property type="entry name" value="Cell_Envelope_Struct_Comp"/>
</dbReference>
<gene>
    <name evidence="4" type="ORF">Ami3637_06495</name>
</gene>
<dbReference type="PROSITE" id="PS51272">
    <property type="entry name" value="SLH"/>
    <property type="match status" value="3"/>
</dbReference>
<feature type="domain" description="SLH" evidence="3">
    <location>
        <begin position="88"/>
        <end position="151"/>
    </location>
</feature>
<dbReference type="Proteomes" id="UP000463883">
    <property type="component" value="Chromosome"/>
</dbReference>
<dbReference type="InterPro" id="IPR001119">
    <property type="entry name" value="SLH_dom"/>
</dbReference>
<reference evidence="4 5" key="1">
    <citation type="submission" date="2020-01" db="EMBL/GenBank/DDBJ databases">
        <title>Genomic analysis of Aminipila sp. CBA3637.</title>
        <authorList>
            <person name="Kim Y.B."/>
            <person name="Roh S.W."/>
        </authorList>
    </citation>
    <scope>NUCLEOTIDE SEQUENCE [LARGE SCALE GENOMIC DNA]</scope>
    <source>
        <strain evidence="4 5">CBA3637</strain>
    </source>
</reference>
<dbReference type="Pfam" id="PF00395">
    <property type="entry name" value="SLH"/>
    <property type="match status" value="3"/>
</dbReference>
<proteinExistence type="predicted"/>
<keyword evidence="2" id="KW-0732">Signal</keyword>
<evidence type="ECO:0000313" key="4">
    <source>
        <dbReference type="EMBL" id="QHI72096.1"/>
    </source>
</evidence>
<dbReference type="Gene3D" id="2.160.20.110">
    <property type="match status" value="2"/>
</dbReference>
<sequence length="793" mass="82916">MVKKRVLAIMLSAVMVFTMNVSFASAGTDKFTDINGHWGQSIINEAASLGVVGGYPEGYFLPDNLMKREEFYKLITNVLTVTPNTSNTVVTFKDVNPIEWYVPTIKTAVAAGITKGYEDGSFGIGQMISRQEAAKVVATVISTNNLDTSKSAATVKDAALIGDWALPYVNIMFQKGYMQGDDQGNFRPTMALTRAEAATLLLNVKKKETVIKGPGTVAVTTTPAITVPTGNAGCQRTHSVTAGAFTVGTGTAKDPYEVSSEEQLNHIRVHMSEGGYYKLTKDIKITKDFATTVPNVATSTPNWSEGNFEPIGTEGNPFVGNFDGNGHSISGLNITGTAKGKDTGNIAGYAGLFGYVDAKSTIDGLTIEKSTIKGSIYVGGIGGYNKGFITNCALGEDSTVTGMVNTGGICGYSTQTLKSNINKGSVTGTDTNTGGIVGSMDLAGDALYGCVNKGIVKGKARTGGIIGYIPASTATINMDKCSNSGKVSSTADYAGGVIGQVDGSSYGAYVTNCSNTGELSGEGSNGGVIGYAKGDKTRITDCYNNGEINGNNSGGIVGNNEGDVEKCCNKGKIIATSEAGGIVAYQTTGEGHIQKCYNDGNVTANSNAGGIAGLSKDKIFNVYNTGKINATNTAGGLVGWNYGAIQRSYNAGDVDGSNGIGSLIGRNRAKLTNCFWLTGTNSKDIGYEDSGSSKSTVMLLSKEQLSGQLKVKLDNGFQLLTNYLNGKDGSEVWKYTYKVQQPATSESSSVISDGGGIVPPISMSTTDEKGNVITSLDLQSAYIYPELIDRQKQ</sequence>
<accession>A0A6P1MKD1</accession>
<evidence type="ECO:0000259" key="3">
    <source>
        <dbReference type="PROSITE" id="PS51272"/>
    </source>
</evidence>
<organism evidence="4 5">
    <name type="scientific">Aminipila terrae</name>
    <dbReference type="NCBI Taxonomy" id="2697030"/>
    <lineage>
        <taxon>Bacteria</taxon>
        <taxon>Bacillati</taxon>
        <taxon>Bacillota</taxon>
        <taxon>Clostridia</taxon>
        <taxon>Peptostreptococcales</taxon>
        <taxon>Anaerovoracaceae</taxon>
        <taxon>Aminipila</taxon>
    </lineage>
</organism>
<evidence type="ECO:0000256" key="1">
    <source>
        <dbReference type="ARBA" id="ARBA00022737"/>
    </source>
</evidence>